<dbReference type="PANTHER" id="PTHR43343">
    <property type="entry name" value="PEPTIDASE S12"/>
    <property type="match status" value="1"/>
</dbReference>
<dbReference type="InterPro" id="IPR001940">
    <property type="entry name" value="Peptidase_S1C"/>
</dbReference>
<evidence type="ECO:0000256" key="2">
    <source>
        <dbReference type="ARBA" id="ARBA00022670"/>
    </source>
</evidence>
<dbReference type="Gene3D" id="2.40.10.10">
    <property type="entry name" value="Trypsin-like serine proteases"/>
    <property type="match status" value="2"/>
</dbReference>
<evidence type="ECO:0000256" key="3">
    <source>
        <dbReference type="ARBA" id="ARBA00022801"/>
    </source>
</evidence>
<dbReference type="Pfam" id="PF13365">
    <property type="entry name" value="Trypsin_2"/>
    <property type="match status" value="1"/>
</dbReference>
<dbReference type="InterPro" id="IPR009003">
    <property type="entry name" value="Peptidase_S1_PA"/>
</dbReference>
<name>A0A6J4UZ06_9BACT</name>
<accession>A0A6J4UZ06</accession>
<dbReference type="Gene3D" id="2.30.42.10">
    <property type="match status" value="1"/>
</dbReference>
<dbReference type="SMART" id="SM00228">
    <property type="entry name" value="PDZ"/>
    <property type="match status" value="1"/>
</dbReference>
<organism evidence="5">
    <name type="scientific">uncultured Thermomicrobiales bacterium</name>
    <dbReference type="NCBI Taxonomy" id="1645740"/>
    <lineage>
        <taxon>Bacteria</taxon>
        <taxon>Pseudomonadati</taxon>
        <taxon>Thermomicrobiota</taxon>
        <taxon>Thermomicrobia</taxon>
        <taxon>Thermomicrobiales</taxon>
        <taxon>environmental samples</taxon>
    </lineage>
</organism>
<evidence type="ECO:0000313" key="5">
    <source>
        <dbReference type="EMBL" id="CAA9562278.1"/>
    </source>
</evidence>
<comment type="similarity">
    <text evidence="1">Belongs to the peptidase S1C family.</text>
</comment>
<dbReference type="PRINTS" id="PR00834">
    <property type="entry name" value="PROTEASES2C"/>
</dbReference>
<proteinExistence type="inferred from homology"/>
<feature type="domain" description="PDZ" evidence="4">
    <location>
        <begin position="334"/>
        <end position="392"/>
    </location>
</feature>
<dbReference type="GO" id="GO:0006508">
    <property type="term" value="P:proteolysis"/>
    <property type="evidence" value="ECO:0007669"/>
    <property type="project" value="UniProtKB-KW"/>
</dbReference>
<dbReference type="GO" id="GO:0004252">
    <property type="term" value="F:serine-type endopeptidase activity"/>
    <property type="evidence" value="ECO:0007669"/>
    <property type="project" value="InterPro"/>
</dbReference>
<sequence>MVGRKGRSGLVLAGLAMALVGCGGGEEGDEPAAVATLAPSPGPGAEATGAPVVQVASRGTTAADGAAGAPAALVTTGPAGAASDGAVSAPLNAVEVVERVSPAVVTVINERQAGRLGEGRTLEAGRGTGFIVDERGHVVTNWHVVEGADRFEVILADGEKRPAELVGSDRLSDLAIVRVEGELPAVVPFGDSEALRVGQPVLAIGSPLGDFTGTVTDGIVSSLDRDFPGSAAQGEPVYSNLVQHNAAINPGNSGGPLFDLAGRVIGVNTLGIPTTDQGVPAQGLFFAIPSNTVQRIAAQLIEEGRVAYPLLGVQRTVPITPELVSQYDIPVDHGLYVPEVVPGGPADAGGIEAGDFLLAIGDDRIDADTSFNEALYEHRPGETVPVTVRRGDEELRLEVTLGERPTR</sequence>
<dbReference type="PROSITE" id="PS50106">
    <property type="entry name" value="PDZ"/>
    <property type="match status" value="1"/>
</dbReference>
<dbReference type="InterPro" id="IPR001478">
    <property type="entry name" value="PDZ"/>
</dbReference>
<dbReference type="PROSITE" id="PS51257">
    <property type="entry name" value="PROKAR_LIPOPROTEIN"/>
    <property type="match status" value="1"/>
</dbReference>
<keyword evidence="3" id="KW-0378">Hydrolase</keyword>
<keyword evidence="2" id="KW-0645">Protease</keyword>
<dbReference type="SUPFAM" id="SSF50156">
    <property type="entry name" value="PDZ domain-like"/>
    <property type="match status" value="1"/>
</dbReference>
<evidence type="ECO:0000256" key="1">
    <source>
        <dbReference type="ARBA" id="ARBA00010541"/>
    </source>
</evidence>
<dbReference type="Pfam" id="PF13180">
    <property type="entry name" value="PDZ_2"/>
    <property type="match status" value="1"/>
</dbReference>
<dbReference type="InterPro" id="IPR043504">
    <property type="entry name" value="Peptidase_S1_PA_chymotrypsin"/>
</dbReference>
<dbReference type="InterPro" id="IPR036034">
    <property type="entry name" value="PDZ_sf"/>
</dbReference>
<dbReference type="AlphaFoldDB" id="A0A6J4UZ06"/>
<gene>
    <name evidence="5" type="ORF">AVDCRST_MAG19-1910</name>
</gene>
<protein>
    <recommendedName>
        <fullName evidence="4">PDZ domain-containing protein</fullName>
    </recommendedName>
</protein>
<dbReference type="EMBL" id="CADCWL010000083">
    <property type="protein sequence ID" value="CAA9562278.1"/>
    <property type="molecule type" value="Genomic_DNA"/>
</dbReference>
<dbReference type="PANTHER" id="PTHR43343:SF3">
    <property type="entry name" value="PROTEASE DO-LIKE 8, CHLOROPLASTIC"/>
    <property type="match status" value="1"/>
</dbReference>
<dbReference type="SUPFAM" id="SSF50494">
    <property type="entry name" value="Trypsin-like serine proteases"/>
    <property type="match status" value="1"/>
</dbReference>
<reference evidence="5" key="1">
    <citation type="submission" date="2020-02" db="EMBL/GenBank/DDBJ databases">
        <authorList>
            <person name="Meier V. D."/>
        </authorList>
    </citation>
    <scope>NUCLEOTIDE SEQUENCE</scope>
    <source>
        <strain evidence="5">AVDCRST_MAG19</strain>
    </source>
</reference>
<evidence type="ECO:0000259" key="4">
    <source>
        <dbReference type="PROSITE" id="PS50106"/>
    </source>
</evidence>
<dbReference type="InterPro" id="IPR051201">
    <property type="entry name" value="Chloro_Bact_Ser_Proteases"/>
</dbReference>